<dbReference type="PANTHER" id="PTHR12329:SF5">
    <property type="entry name" value="STARVIN, ISOFORM E"/>
    <property type="match status" value="1"/>
</dbReference>
<dbReference type="GO" id="GO:0016020">
    <property type="term" value="C:membrane"/>
    <property type="evidence" value="ECO:0007669"/>
    <property type="project" value="TreeGrafter"/>
</dbReference>
<feature type="compositionally biased region" description="Low complexity" evidence="2">
    <location>
        <begin position="62"/>
        <end position="74"/>
    </location>
</feature>
<sequence length="261" mass="28849">MSDASKQNNCNGGTDHVANNPNTTENQSGQSNNQANVRYIPITLDYDDKTVKSDINKPTEQSTTNSTNNTKPSNRFQHSNNFSNDPPKPTGIFDRVKHFPVNLKSTQRNESPGRTIPITVHSESTKSHPQAAASPKPSSYDEIDSAAHPSEEKLSADTSAILKIQNIQKEIQSLMDQVENFNGTRKDKNYMYIDEMLTQNLLKLDTIDADGKDKIKQARREAINCVNTCISVLEAKAEAALGNVTTQQQSNDQSQEKATPN</sequence>
<comment type="caution">
    <text evidence="4">The sequence shown here is derived from an EMBL/GenBank/DDBJ whole genome shotgun (WGS) entry which is preliminary data.</text>
</comment>
<dbReference type="GO" id="GO:0005634">
    <property type="term" value="C:nucleus"/>
    <property type="evidence" value="ECO:0007669"/>
    <property type="project" value="TreeGrafter"/>
</dbReference>
<dbReference type="Proteomes" id="UP001151699">
    <property type="component" value="Chromosome X"/>
</dbReference>
<evidence type="ECO:0000256" key="1">
    <source>
        <dbReference type="ARBA" id="ARBA00023186"/>
    </source>
</evidence>
<organism evidence="4 5">
    <name type="scientific">Pseudolycoriella hygida</name>
    <dbReference type="NCBI Taxonomy" id="35572"/>
    <lineage>
        <taxon>Eukaryota</taxon>
        <taxon>Metazoa</taxon>
        <taxon>Ecdysozoa</taxon>
        <taxon>Arthropoda</taxon>
        <taxon>Hexapoda</taxon>
        <taxon>Insecta</taxon>
        <taxon>Pterygota</taxon>
        <taxon>Neoptera</taxon>
        <taxon>Endopterygota</taxon>
        <taxon>Diptera</taxon>
        <taxon>Nematocera</taxon>
        <taxon>Sciaroidea</taxon>
        <taxon>Sciaridae</taxon>
        <taxon>Pseudolycoriella</taxon>
    </lineage>
</organism>
<keyword evidence="5" id="KW-1185">Reference proteome</keyword>
<dbReference type="Pfam" id="PF02179">
    <property type="entry name" value="BAG"/>
    <property type="match status" value="1"/>
</dbReference>
<evidence type="ECO:0000313" key="5">
    <source>
        <dbReference type="Proteomes" id="UP001151699"/>
    </source>
</evidence>
<feature type="compositionally biased region" description="Polar residues" evidence="2">
    <location>
        <begin position="103"/>
        <end position="112"/>
    </location>
</feature>
<dbReference type="PANTHER" id="PTHR12329">
    <property type="entry name" value="BCL2-ASSOCIATED ATHANOGENE"/>
    <property type="match status" value="1"/>
</dbReference>
<dbReference type="GO" id="GO:0050821">
    <property type="term" value="P:protein stabilization"/>
    <property type="evidence" value="ECO:0007669"/>
    <property type="project" value="TreeGrafter"/>
</dbReference>
<dbReference type="PROSITE" id="PS51035">
    <property type="entry name" value="BAG"/>
    <property type="match status" value="1"/>
</dbReference>
<dbReference type="EMBL" id="WJQU01000003">
    <property type="protein sequence ID" value="KAJ6638762.1"/>
    <property type="molecule type" value="Genomic_DNA"/>
</dbReference>
<dbReference type="InterPro" id="IPR036533">
    <property type="entry name" value="BAG_dom_sf"/>
</dbReference>
<dbReference type="GO" id="GO:0000774">
    <property type="term" value="F:adenyl-nucleotide exchange factor activity"/>
    <property type="evidence" value="ECO:0007669"/>
    <property type="project" value="TreeGrafter"/>
</dbReference>
<feature type="compositionally biased region" description="Basic and acidic residues" evidence="2">
    <location>
        <begin position="46"/>
        <end position="57"/>
    </location>
</feature>
<proteinExistence type="predicted"/>
<dbReference type="GO" id="GO:0051087">
    <property type="term" value="F:protein-folding chaperone binding"/>
    <property type="evidence" value="ECO:0007669"/>
    <property type="project" value="InterPro"/>
</dbReference>
<feature type="compositionally biased region" description="Polar residues" evidence="2">
    <location>
        <begin position="1"/>
        <end position="36"/>
    </location>
</feature>
<dbReference type="AlphaFoldDB" id="A0A9Q0RZM7"/>
<keyword evidence="1" id="KW-0143">Chaperone</keyword>
<evidence type="ECO:0000259" key="3">
    <source>
        <dbReference type="PROSITE" id="PS51035"/>
    </source>
</evidence>
<dbReference type="SMART" id="SM00264">
    <property type="entry name" value="BAG"/>
    <property type="match status" value="1"/>
</dbReference>
<dbReference type="Gene3D" id="1.20.58.120">
    <property type="entry name" value="BAG domain"/>
    <property type="match status" value="1"/>
</dbReference>
<protein>
    <submittedName>
        <fullName evidence="4">BAG domain-containing protein Samui</fullName>
    </submittedName>
</protein>
<evidence type="ECO:0000256" key="2">
    <source>
        <dbReference type="SAM" id="MobiDB-lite"/>
    </source>
</evidence>
<feature type="region of interest" description="Disordered" evidence="2">
    <location>
        <begin position="1"/>
        <end position="154"/>
    </location>
</feature>
<dbReference type="InterPro" id="IPR003103">
    <property type="entry name" value="BAG_domain"/>
</dbReference>
<reference evidence="4" key="1">
    <citation type="submission" date="2022-07" db="EMBL/GenBank/DDBJ databases">
        <authorList>
            <person name="Trinca V."/>
            <person name="Uliana J.V.C."/>
            <person name="Torres T.T."/>
            <person name="Ward R.J."/>
            <person name="Monesi N."/>
        </authorList>
    </citation>
    <scope>NUCLEOTIDE SEQUENCE</scope>
    <source>
        <strain evidence="4">HSMRA1968</strain>
        <tissue evidence="4">Whole embryos</tissue>
    </source>
</reference>
<gene>
    <name evidence="4" type="primary">Samui</name>
    <name evidence="4" type="ORF">Bhyg_11500</name>
</gene>
<feature type="compositionally biased region" description="Polar residues" evidence="2">
    <location>
        <begin position="75"/>
        <end position="84"/>
    </location>
</feature>
<dbReference type="OrthoDB" id="333905at2759"/>
<feature type="domain" description="BAG" evidence="3">
    <location>
        <begin position="160"/>
        <end position="237"/>
    </location>
</feature>
<dbReference type="InterPro" id="IPR039773">
    <property type="entry name" value="BAG_chaperone_regulator"/>
</dbReference>
<dbReference type="GO" id="GO:0005829">
    <property type="term" value="C:cytosol"/>
    <property type="evidence" value="ECO:0007669"/>
    <property type="project" value="TreeGrafter"/>
</dbReference>
<dbReference type="SUPFAM" id="SSF63491">
    <property type="entry name" value="BAG domain"/>
    <property type="match status" value="1"/>
</dbReference>
<name>A0A9Q0RZM7_9DIPT</name>
<evidence type="ECO:0000313" key="4">
    <source>
        <dbReference type="EMBL" id="KAJ6638762.1"/>
    </source>
</evidence>
<accession>A0A9Q0RZM7</accession>